<evidence type="ECO:0000313" key="5">
    <source>
        <dbReference type="Proteomes" id="UP000011645"/>
    </source>
</evidence>
<dbReference type="AlphaFoldDB" id="D8JBS4"/>
<dbReference type="HOGENOM" id="CLU_102054_0_0_2"/>
<accession>D8JBS4</accession>
<organism evidence="2 4">
    <name type="scientific">Halalkalicoccus jeotgali (strain DSM 18796 / CECT 7217 / JCM 14584 / KCTC 4019 / B3)</name>
    <dbReference type="NCBI Taxonomy" id="795797"/>
    <lineage>
        <taxon>Archaea</taxon>
        <taxon>Methanobacteriati</taxon>
        <taxon>Methanobacteriota</taxon>
        <taxon>Stenosarchaea group</taxon>
        <taxon>Halobacteria</taxon>
        <taxon>Halobacteriales</taxon>
        <taxon>Halococcaceae</taxon>
        <taxon>Halalkalicoccus</taxon>
    </lineage>
</organism>
<evidence type="ECO:0000313" key="3">
    <source>
        <dbReference type="EMBL" id="ELY40860.1"/>
    </source>
</evidence>
<evidence type="ECO:0000313" key="2">
    <source>
        <dbReference type="EMBL" id="ADJ16727.1"/>
    </source>
</evidence>
<evidence type="ECO:0000256" key="1">
    <source>
        <dbReference type="ARBA" id="ARBA00005437"/>
    </source>
</evidence>
<keyword evidence="5" id="KW-1185">Reference proteome</keyword>
<protein>
    <submittedName>
        <fullName evidence="2">Uncharacterized protein</fullName>
    </submittedName>
</protein>
<dbReference type="Gene3D" id="2.40.160.200">
    <property type="entry name" value="LURP1-related"/>
    <property type="match status" value="1"/>
</dbReference>
<dbReference type="eggNOG" id="arCOG04693">
    <property type="taxonomic scope" value="Archaea"/>
</dbReference>
<dbReference type="Proteomes" id="UP000011645">
    <property type="component" value="Unassembled WGS sequence"/>
</dbReference>
<dbReference type="EMBL" id="AOHV01000008">
    <property type="protein sequence ID" value="ELY40860.1"/>
    <property type="molecule type" value="Genomic_DNA"/>
</dbReference>
<proteinExistence type="inferred from homology"/>
<dbReference type="InterPro" id="IPR007612">
    <property type="entry name" value="LOR"/>
</dbReference>
<comment type="similarity">
    <text evidence="1">Belongs to the LOR family.</text>
</comment>
<reference evidence="2 4" key="1">
    <citation type="journal article" date="2010" name="J. Bacteriol.">
        <title>Complete genome sequence of Halalkalicoccus jeotgali B3(T), an extremely halophilic archaeon.</title>
        <authorList>
            <person name="Roh S.W."/>
            <person name="Nam Y.D."/>
            <person name="Nam S.H."/>
            <person name="Choi S.H."/>
            <person name="Park H.S."/>
            <person name="Bae J.W."/>
        </authorList>
    </citation>
    <scope>NUCLEOTIDE SEQUENCE [LARGE SCALE GENOMIC DNA]</scope>
    <source>
        <strain evidence="2">B3</strain>
        <strain evidence="4">DSM 18796 / CECT 7217 / JCM 14584 / KCTC 4019 / B3</strain>
        <plasmid evidence="4">1</plasmid>
    </source>
</reference>
<dbReference type="InterPro" id="IPR038595">
    <property type="entry name" value="LOR_sf"/>
</dbReference>
<dbReference type="InterPro" id="IPR025659">
    <property type="entry name" value="Tubby-like_C"/>
</dbReference>
<dbReference type="Pfam" id="PF04525">
    <property type="entry name" value="LOR"/>
    <property type="match status" value="1"/>
</dbReference>
<dbReference type="EMBL" id="CP002063">
    <property type="protein sequence ID" value="ADJ16727.1"/>
    <property type="molecule type" value="Genomic_DNA"/>
</dbReference>
<dbReference type="PATRIC" id="fig|795797.18.peg.3316"/>
<gene>
    <name evidence="2" type="ordered locus">HacjB3_16886</name>
    <name evidence="3" type="ORF">C497_02217</name>
</gene>
<reference evidence="3 5" key="2">
    <citation type="journal article" date="2014" name="PLoS Genet.">
        <title>Phylogenetically driven sequencing of extremely halophilic archaea reveals strategies for static and dynamic osmo-response.</title>
        <authorList>
            <person name="Becker E.A."/>
            <person name="Seitzer P.M."/>
            <person name="Tritt A."/>
            <person name="Larsen D."/>
            <person name="Krusor M."/>
            <person name="Yao A.I."/>
            <person name="Wu D."/>
            <person name="Madern D."/>
            <person name="Eisen J.A."/>
            <person name="Darling A.E."/>
            <person name="Facciotti M.T."/>
        </authorList>
    </citation>
    <scope>NUCLEOTIDE SEQUENCE [LARGE SCALE GENOMIC DNA]</scope>
    <source>
        <strain evidence="3">B3</strain>
        <strain evidence="5">DSM 18796 / CECT 7217 / JCM 14584 / KCTC 4019 / B3</strain>
    </source>
</reference>
<name>D8JBS4_HALJB</name>
<keyword evidence="2" id="KW-0614">Plasmid</keyword>
<dbReference type="Proteomes" id="UP000000390">
    <property type="component" value="Plasmid 1"/>
</dbReference>
<dbReference type="SUPFAM" id="SSF54518">
    <property type="entry name" value="Tubby C-terminal domain-like"/>
    <property type="match status" value="1"/>
</dbReference>
<dbReference type="KEGG" id="hje:HacjB3_16886"/>
<sequence>MDYGIANGFMMISTSLRHSMTAATDYDITGIELTDEQYTVDQSLFRNRYTVRDAAGTTVLKSKQKMLKMKEEFPFVDANGTIVFTVKASGILDVAGKYLLTDAQTGKDLVILDNDYSLLQDTWTIRDSETGATLAKITSRGALATLARKKLPLSGLIQYKYEITDTDSGHVGTIRSKLSLRDRYEITIDDASTVPKEPIVAAAIVIDAIQGN</sequence>
<evidence type="ECO:0000313" key="4">
    <source>
        <dbReference type="Proteomes" id="UP000000390"/>
    </source>
</evidence>
<geneLocation type="plasmid" evidence="2 4">
    <name>1</name>
</geneLocation>